<dbReference type="EMBL" id="QFQP01000009">
    <property type="protein sequence ID" value="PZR13616.1"/>
    <property type="molecule type" value="Genomic_DNA"/>
</dbReference>
<dbReference type="Proteomes" id="UP000249061">
    <property type="component" value="Unassembled WGS sequence"/>
</dbReference>
<gene>
    <name evidence="1" type="ORF">DI536_12780</name>
</gene>
<protein>
    <recommendedName>
        <fullName evidence="3">TIGR02265 family protein</fullName>
    </recommendedName>
</protein>
<dbReference type="InterPro" id="IPR011751">
    <property type="entry name" value="Mxa_paralog_2265"/>
</dbReference>
<sequence length="203" mass="22556">MPIAWRRCSTRWPRRATSRGQADVAEGVIYRHTVEAFVERVLTRRALLTPEFRAELRALGLDAAAPKEVNLETWALLVRAVAARLCPGKPEAEALETVGREMLAGYSESLVGRSLFVLLRLLGPQRAMMRMAENYHSADSITRVEARALTAGSVELAFNTTGGLSHYVRGLLLEMLARLKARTPTVTFAHIGEREVFVVSWSP</sequence>
<organism evidence="1 2">
    <name type="scientific">Archangium gephyra</name>
    <dbReference type="NCBI Taxonomy" id="48"/>
    <lineage>
        <taxon>Bacteria</taxon>
        <taxon>Pseudomonadati</taxon>
        <taxon>Myxococcota</taxon>
        <taxon>Myxococcia</taxon>
        <taxon>Myxococcales</taxon>
        <taxon>Cystobacterineae</taxon>
        <taxon>Archangiaceae</taxon>
        <taxon>Archangium</taxon>
    </lineage>
</organism>
<accession>A0A2W5TLE5</accession>
<evidence type="ECO:0000313" key="2">
    <source>
        <dbReference type="Proteomes" id="UP000249061"/>
    </source>
</evidence>
<comment type="caution">
    <text evidence="1">The sequence shown here is derived from an EMBL/GenBank/DDBJ whole genome shotgun (WGS) entry which is preliminary data.</text>
</comment>
<proteinExistence type="predicted"/>
<evidence type="ECO:0000313" key="1">
    <source>
        <dbReference type="EMBL" id="PZR13616.1"/>
    </source>
</evidence>
<dbReference type="NCBIfam" id="TIGR02265">
    <property type="entry name" value="Mxa_TIGR02265"/>
    <property type="match status" value="1"/>
</dbReference>
<reference evidence="1 2" key="1">
    <citation type="submission" date="2017-08" db="EMBL/GenBank/DDBJ databases">
        <title>Infants hospitalized years apart are colonized by the same room-sourced microbial strains.</title>
        <authorList>
            <person name="Brooks B."/>
            <person name="Olm M.R."/>
            <person name="Firek B.A."/>
            <person name="Baker R."/>
            <person name="Thomas B.C."/>
            <person name="Morowitz M.J."/>
            <person name="Banfield J.F."/>
        </authorList>
    </citation>
    <scope>NUCLEOTIDE SEQUENCE [LARGE SCALE GENOMIC DNA]</scope>
    <source>
        <strain evidence="1">S2_003_000_R2_14</strain>
    </source>
</reference>
<dbReference type="AlphaFoldDB" id="A0A2W5TLE5"/>
<name>A0A2W5TLE5_9BACT</name>
<dbReference type="Pfam" id="PF09536">
    <property type="entry name" value="DUF2378"/>
    <property type="match status" value="1"/>
</dbReference>
<evidence type="ECO:0008006" key="3">
    <source>
        <dbReference type="Google" id="ProtNLM"/>
    </source>
</evidence>